<keyword evidence="2" id="KW-1185">Reference proteome</keyword>
<evidence type="ECO:0000313" key="2">
    <source>
        <dbReference type="Proteomes" id="UP000324222"/>
    </source>
</evidence>
<gene>
    <name evidence="1" type="ORF">E2C01_008716</name>
</gene>
<dbReference type="AlphaFoldDB" id="A0A5B7D1I4"/>
<organism evidence="1 2">
    <name type="scientific">Portunus trituberculatus</name>
    <name type="common">Swimming crab</name>
    <name type="synonym">Neptunus trituberculatus</name>
    <dbReference type="NCBI Taxonomy" id="210409"/>
    <lineage>
        <taxon>Eukaryota</taxon>
        <taxon>Metazoa</taxon>
        <taxon>Ecdysozoa</taxon>
        <taxon>Arthropoda</taxon>
        <taxon>Crustacea</taxon>
        <taxon>Multicrustacea</taxon>
        <taxon>Malacostraca</taxon>
        <taxon>Eumalacostraca</taxon>
        <taxon>Eucarida</taxon>
        <taxon>Decapoda</taxon>
        <taxon>Pleocyemata</taxon>
        <taxon>Brachyura</taxon>
        <taxon>Eubrachyura</taxon>
        <taxon>Portunoidea</taxon>
        <taxon>Portunidae</taxon>
        <taxon>Portuninae</taxon>
        <taxon>Portunus</taxon>
    </lineage>
</organism>
<evidence type="ECO:0000313" key="1">
    <source>
        <dbReference type="EMBL" id="MPC15912.1"/>
    </source>
</evidence>
<accession>A0A5B7D1I4</accession>
<sequence>MTKRANLNCLEHKESTSAASLALACVCVLPWHHNSISVVLSTEIKKDNIKTAKPLCTNEDMMATTWNTPATNNTYTKMRLAAQRKRKAGREPKPALMYA</sequence>
<reference evidence="1 2" key="1">
    <citation type="submission" date="2019-05" db="EMBL/GenBank/DDBJ databases">
        <title>Another draft genome of Portunus trituberculatus and its Hox gene families provides insights of decapod evolution.</title>
        <authorList>
            <person name="Jeong J.-H."/>
            <person name="Song I."/>
            <person name="Kim S."/>
            <person name="Choi T."/>
            <person name="Kim D."/>
            <person name="Ryu S."/>
            <person name="Kim W."/>
        </authorList>
    </citation>
    <scope>NUCLEOTIDE SEQUENCE [LARGE SCALE GENOMIC DNA]</scope>
    <source>
        <tissue evidence="1">Muscle</tissue>
    </source>
</reference>
<name>A0A5B7D1I4_PORTR</name>
<dbReference type="EMBL" id="VSRR010000463">
    <property type="protein sequence ID" value="MPC15912.1"/>
    <property type="molecule type" value="Genomic_DNA"/>
</dbReference>
<dbReference type="PROSITE" id="PS51257">
    <property type="entry name" value="PROKAR_LIPOPROTEIN"/>
    <property type="match status" value="1"/>
</dbReference>
<proteinExistence type="predicted"/>
<dbReference type="Proteomes" id="UP000324222">
    <property type="component" value="Unassembled WGS sequence"/>
</dbReference>
<comment type="caution">
    <text evidence="1">The sequence shown here is derived from an EMBL/GenBank/DDBJ whole genome shotgun (WGS) entry which is preliminary data.</text>
</comment>
<protein>
    <submittedName>
        <fullName evidence="1">Uncharacterized protein</fullName>
    </submittedName>
</protein>